<dbReference type="CDD" id="cd24052">
    <property type="entry name" value="ASKHA_NBD_HpPPX-GppA-like"/>
    <property type="match status" value="1"/>
</dbReference>
<gene>
    <name evidence="2" type="ORF">GGQ88_003529</name>
</gene>
<dbReference type="Pfam" id="PF02541">
    <property type="entry name" value="Ppx-GppA"/>
    <property type="match status" value="1"/>
</dbReference>
<sequence>MNHISVQNRTFAWDTARAVIDIGSNTVRLVVYGGPLRAPVSLLNEKITAKLGKGVAEDGRLTEKAMANVLTALARYKALIDLGGIGSVDVVATAAAREASNGPQFLDRVRALGLEPRLLSGVEEAEISANGVIGAFPGAHGIVADMGGGSLELVDIADGATSHGVSLPLGSLRLPALRAGGDRSFVRKVGTMLTKADWDAEPGATLYLVGGSMRAFARAVMVRLDWPLEDSHGFTLDAAKALEMARALSRRGQIARPIDGVSGNRLASIPDTAGLIAILLRQLQPGRIVFSSWGLREGLLYGDLPAVVQAQDPLIAGVTDYVSQYAITPDEGDAVARWMADVVPLARTPLGRAAIMLCLAAGRIEPNLRRDVPRAWGLRKRWIGIDGAGRAILAAALQCNVAKAGHDTHDFELLASPEALRDAQTLGLATRLCRRLTTACVGLVEKTALERHDGRLLLKSSEPALIGDGALRDLKDLAQHLGLTAG</sequence>
<keyword evidence="2" id="KW-0378">Hydrolase</keyword>
<dbReference type="InterPro" id="IPR003695">
    <property type="entry name" value="Ppx_GppA_N"/>
</dbReference>
<dbReference type="AlphaFoldDB" id="A0A7W6EXF0"/>
<dbReference type="PANTHER" id="PTHR30005:SF0">
    <property type="entry name" value="RETROGRADE REGULATION PROTEIN 2"/>
    <property type="match status" value="1"/>
</dbReference>
<reference evidence="2 3" key="1">
    <citation type="submission" date="2020-08" db="EMBL/GenBank/DDBJ databases">
        <title>Genomic Encyclopedia of Type Strains, Phase IV (KMG-IV): sequencing the most valuable type-strain genomes for metagenomic binning, comparative biology and taxonomic classification.</title>
        <authorList>
            <person name="Goeker M."/>
        </authorList>
    </citation>
    <scope>NUCLEOTIDE SEQUENCE [LARGE SCALE GENOMIC DNA]</scope>
    <source>
        <strain evidence="2 3">DSM 14552</strain>
    </source>
</reference>
<evidence type="ECO:0000313" key="3">
    <source>
        <dbReference type="Proteomes" id="UP000562395"/>
    </source>
</evidence>
<dbReference type="InterPro" id="IPR043129">
    <property type="entry name" value="ATPase_NBD"/>
</dbReference>
<dbReference type="EC" id="3.6.1.40" evidence="2"/>
<dbReference type="Gene3D" id="3.30.420.150">
    <property type="entry name" value="Exopolyphosphatase. Domain 2"/>
    <property type="match status" value="1"/>
</dbReference>
<dbReference type="GO" id="GO:0008894">
    <property type="term" value="F:guanosine-5'-triphosphate,3'-diphosphate diphosphatase activity"/>
    <property type="evidence" value="ECO:0007669"/>
    <property type="project" value="UniProtKB-EC"/>
</dbReference>
<dbReference type="EMBL" id="JACICY010000011">
    <property type="protein sequence ID" value="MBB3862231.1"/>
    <property type="molecule type" value="Genomic_DNA"/>
</dbReference>
<dbReference type="GO" id="GO:0004309">
    <property type="term" value="F:exopolyphosphatase activity"/>
    <property type="evidence" value="ECO:0007669"/>
    <property type="project" value="UniProtKB-EC"/>
</dbReference>
<dbReference type="Gene3D" id="3.30.420.40">
    <property type="match status" value="1"/>
</dbReference>
<feature type="domain" description="Ppx/GppA phosphatase N-terminal" evidence="1">
    <location>
        <begin position="42"/>
        <end position="305"/>
    </location>
</feature>
<proteinExistence type="predicted"/>
<organism evidence="2 3">
    <name type="scientific">Novosphingobium hassiacum</name>
    <dbReference type="NCBI Taxonomy" id="173676"/>
    <lineage>
        <taxon>Bacteria</taxon>
        <taxon>Pseudomonadati</taxon>
        <taxon>Pseudomonadota</taxon>
        <taxon>Alphaproteobacteria</taxon>
        <taxon>Sphingomonadales</taxon>
        <taxon>Sphingomonadaceae</taxon>
        <taxon>Novosphingobium</taxon>
    </lineage>
</organism>
<comment type="caution">
    <text evidence="2">The sequence shown here is derived from an EMBL/GenBank/DDBJ whole genome shotgun (WGS) entry which is preliminary data.</text>
</comment>
<dbReference type="Proteomes" id="UP000562395">
    <property type="component" value="Unassembled WGS sequence"/>
</dbReference>
<protein>
    <submittedName>
        <fullName evidence="2">Exopolyphosphatase/guanosine-5'-triphosphate, 3'-diphosphate pyrophosphatase</fullName>
        <ecNumber evidence="2">3.6.1.11</ecNumber>
        <ecNumber evidence="2">3.6.1.40</ecNumber>
    </submittedName>
</protein>
<keyword evidence="3" id="KW-1185">Reference proteome</keyword>
<evidence type="ECO:0000313" key="2">
    <source>
        <dbReference type="EMBL" id="MBB3862231.1"/>
    </source>
</evidence>
<dbReference type="SUPFAM" id="SSF53067">
    <property type="entry name" value="Actin-like ATPase domain"/>
    <property type="match status" value="2"/>
</dbReference>
<accession>A0A7W6EXF0</accession>
<dbReference type="PANTHER" id="PTHR30005">
    <property type="entry name" value="EXOPOLYPHOSPHATASE"/>
    <property type="match status" value="1"/>
</dbReference>
<dbReference type="Gene3D" id="1.10.3210.10">
    <property type="entry name" value="Hypothetical protein af1432"/>
    <property type="match status" value="1"/>
</dbReference>
<dbReference type="InterPro" id="IPR050273">
    <property type="entry name" value="GppA/Ppx_hydrolase"/>
</dbReference>
<dbReference type="EC" id="3.6.1.11" evidence="2"/>
<evidence type="ECO:0000259" key="1">
    <source>
        <dbReference type="Pfam" id="PF02541"/>
    </source>
</evidence>
<dbReference type="RefSeq" id="WP_343057265.1">
    <property type="nucleotide sequence ID" value="NZ_JACICY010000011.1"/>
</dbReference>
<name>A0A7W6EXF0_9SPHN</name>